<organism evidence="3 4">
    <name type="scientific">Candidatus Onthovivens merdipullorum</name>
    <dbReference type="NCBI Taxonomy" id="2840889"/>
    <lineage>
        <taxon>Bacteria</taxon>
        <taxon>Bacillati</taxon>
        <taxon>Bacillota</taxon>
        <taxon>Bacilli</taxon>
        <taxon>Bacillales</taxon>
        <taxon>Candidatus Onthovivens</taxon>
    </lineage>
</organism>
<dbReference type="Proteomes" id="UP000823613">
    <property type="component" value="Unassembled WGS sequence"/>
</dbReference>
<evidence type="ECO:0000259" key="2">
    <source>
        <dbReference type="Pfam" id="PF07581"/>
    </source>
</evidence>
<dbReference type="InterPro" id="IPR013378">
    <property type="entry name" value="InlB-like_B-rpt"/>
</dbReference>
<dbReference type="Gene3D" id="2.60.40.4270">
    <property type="entry name" value="Listeria-Bacteroides repeat domain"/>
    <property type="match status" value="1"/>
</dbReference>
<dbReference type="PROSITE" id="PS51257">
    <property type="entry name" value="PROKAR_LIPOPROTEIN"/>
    <property type="match status" value="1"/>
</dbReference>
<evidence type="ECO:0000313" key="3">
    <source>
        <dbReference type="EMBL" id="MBO8427063.1"/>
    </source>
</evidence>
<evidence type="ECO:0000313" key="4">
    <source>
        <dbReference type="Proteomes" id="UP000823613"/>
    </source>
</evidence>
<dbReference type="InterPro" id="IPR042229">
    <property type="entry name" value="Listeria/Bacterioides_rpt_sf"/>
</dbReference>
<sequence>MRLNRSIFTSILLLSIYGLSSCNDKSNNEDYEVKLETYGGQLSNFTITFKEGETLSNLPIPTKEGNKFIGWYYEDTFVTQAIEGDPINSDITLYANYVEVEYINSIDDLKNIDPNKNYVLNNDLDFNGNVINPIGDYKTPFSGYFFGENHNIKNYQLQYNKYNGLFGYVTGKIYDLSVITDISYVADNSNFVGLLAGYLYKGEVFNSRCEGQIIINSSSENGQSYIGGLIGENESGNINRCYSNVSISNTNDNSSYVGGLVGYNGGGKVFESIIKNSYAYNSTINVTSNKETSSSYVGGISGYNFGTIEKCFTFDMNLISKTSEYYAFCGGICGDNNGGLIKDSFSSSNVKVISDSGTTFRGLIMGRNFVSTKTPLSGTYSNCYGYEGSKISYSLSNKESLLTSRHYQTVVPLASYEEISKKDFFINTLSLNEFLVKDDYYPSLGSSFFKIKDVDDLGLPSNPIEIKSITDLMNIDTNKSYILKNDLDLRGKDFISIGTYDLPYYGVFDGNNHTIKFDVTKDNSLGYSSLFGYLNGTIKNLNTIANIDLISNNNLQHYASGMVSYATNSYINNCNSEVNIDISSNGVIASGIVSYSEDSEIYGCSSSGIINTNSTNYSNYASGIVGINDEGLIKECFSIIDLSLKSEEIAISGGAVAKNLGKVYDSYSISNIKTLGAINETNIGGFVGLNKNGYIYNSYSISNFEKNNEANHDLIGGFGGVNIDGNVSNSYFQVNEGIKYSFGSSEIDVEITKVNDEELKTLSTLLGDKFVDKTDGRPHLKIEDNL</sequence>
<dbReference type="GO" id="GO:0030313">
    <property type="term" value="C:cell envelope"/>
    <property type="evidence" value="ECO:0007669"/>
    <property type="project" value="UniProtKB-SubCell"/>
</dbReference>
<dbReference type="Gene3D" id="2.160.20.110">
    <property type="match status" value="2"/>
</dbReference>
<dbReference type="Pfam" id="PF07581">
    <property type="entry name" value="Glug"/>
    <property type="match status" value="1"/>
</dbReference>
<evidence type="ECO:0000256" key="1">
    <source>
        <dbReference type="ARBA" id="ARBA00004196"/>
    </source>
</evidence>
<feature type="domain" description="GLUG" evidence="2">
    <location>
        <begin position="254"/>
        <end position="284"/>
    </location>
</feature>
<name>A0A9D9DHY8_9BACL</name>
<dbReference type="InterPro" id="IPR011493">
    <property type="entry name" value="GLUG"/>
</dbReference>
<reference evidence="3" key="1">
    <citation type="submission" date="2020-10" db="EMBL/GenBank/DDBJ databases">
        <authorList>
            <person name="Gilroy R."/>
        </authorList>
    </citation>
    <scope>NUCLEOTIDE SEQUENCE</scope>
    <source>
        <strain evidence="3">11159</strain>
    </source>
</reference>
<accession>A0A9D9DHY8</accession>
<comment type="subcellular location">
    <subcellularLocation>
        <location evidence="1">Cell envelope</location>
    </subcellularLocation>
</comment>
<comment type="caution">
    <text evidence="3">The sequence shown here is derived from an EMBL/GenBank/DDBJ whole genome shotgun (WGS) entry which is preliminary data.</text>
</comment>
<dbReference type="AlphaFoldDB" id="A0A9D9DHY8"/>
<dbReference type="EMBL" id="JADIMY010000013">
    <property type="protein sequence ID" value="MBO8427063.1"/>
    <property type="molecule type" value="Genomic_DNA"/>
</dbReference>
<proteinExistence type="predicted"/>
<protein>
    <submittedName>
        <fullName evidence="3">InlB B-repeat-containing protein</fullName>
    </submittedName>
</protein>
<dbReference type="Pfam" id="PF09479">
    <property type="entry name" value="Flg_new"/>
    <property type="match status" value="1"/>
</dbReference>
<gene>
    <name evidence="3" type="ORF">IAC58_00675</name>
</gene>
<reference evidence="3" key="2">
    <citation type="journal article" date="2021" name="PeerJ">
        <title>Extensive microbial diversity within the chicken gut microbiome revealed by metagenomics and culture.</title>
        <authorList>
            <person name="Gilroy R."/>
            <person name="Ravi A."/>
            <person name="Getino M."/>
            <person name="Pursley I."/>
            <person name="Horton D.L."/>
            <person name="Alikhan N.F."/>
            <person name="Baker D."/>
            <person name="Gharbi K."/>
            <person name="Hall N."/>
            <person name="Watson M."/>
            <person name="Adriaenssens E.M."/>
            <person name="Foster-Nyarko E."/>
            <person name="Jarju S."/>
            <person name="Secka A."/>
            <person name="Antonio M."/>
            <person name="Oren A."/>
            <person name="Chaudhuri R.R."/>
            <person name="La Ragione R."/>
            <person name="Hildebrand F."/>
            <person name="Pallen M.J."/>
        </authorList>
    </citation>
    <scope>NUCLEOTIDE SEQUENCE</scope>
    <source>
        <strain evidence="3">11159</strain>
    </source>
</reference>